<evidence type="ECO:0000256" key="1">
    <source>
        <dbReference type="ARBA" id="ARBA00011926"/>
    </source>
</evidence>
<evidence type="ECO:0000256" key="7">
    <source>
        <dbReference type="ARBA" id="ARBA00044712"/>
    </source>
</evidence>
<name>V6LWP1_9EUKA</name>
<evidence type="ECO:0000256" key="3">
    <source>
        <dbReference type="ARBA" id="ARBA00022679"/>
    </source>
</evidence>
<reference evidence="9 10" key="1">
    <citation type="journal article" date="2014" name="PLoS Genet.">
        <title>The Genome of Spironucleus salmonicida Highlights a Fish Pathogen Adapted to Fluctuating Environments.</title>
        <authorList>
            <person name="Xu F."/>
            <person name="Jerlstrom-Hultqvist J."/>
            <person name="Einarsson E."/>
            <person name="Astvaldsson A."/>
            <person name="Svard S.G."/>
            <person name="Andersson J.O."/>
        </authorList>
    </citation>
    <scope>NUCLEOTIDE SEQUENCE</scope>
    <source>
        <strain evidence="10">ATCC 50377</strain>
    </source>
</reference>
<evidence type="ECO:0000256" key="6">
    <source>
        <dbReference type="ARBA" id="ARBA00023042"/>
    </source>
</evidence>
<keyword evidence="11" id="KW-1185">Reference proteome</keyword>
<dbReference type="Proteomes" id="UP000018208">
    <property type="component" value="Unassembled WGS sequence"/>
</dbReference>
<dbReference type="AlphaFoldDB" id="V6LWP1"/>
<keyword evidence="6" id="KW-0506">mRNA capping</keyword>
<dbReference type="EMBL" id="KI545969">
    <property type="protein sequence ID" value="EST49000.1"/>
    <property type="molecule type" value="Genomic_DNA"/>
</dbReference>
<dbReference type="PANTHER" id="PTHR12189">
    <property type="entry name" value="MRNA GUANINE-7- METHYLTRANSFERASE"/>
    <property type="match status" value="1"/>
</dbReference>
<keyword evidence="5" id="KW-0694">RNA-binding</keyword>
<keyword evidence="6" id="KW-0507">mRNA processing</keyword>
<dbReference type="EMBL" id="AUWU02000003">
    <property type="protein sequence ID" value="KAH0575059.1"/>
    <property type="molecule type" value="Genomic_DNA"/>
</dbReference>
<evidence type="ECO:0000256" key="5">
    <source>
        <dbReference type="ARBA" id="ARBA00022884"/>
    </source>
</evidence>
<dbReference type="Pfam" id="PF03291">
    <property type="entry name" value="mRNA_G-N7_MeTrfase"/>
    <property type="match status" value="1"/>
</dbReference>
<keyword evidence="4" id="KW-0949">S-adenosyl-L-methionine</keyword>
<dbReference type="CDD" id="cd02440">
    <property type="entry name" value="AdoMet_MTases"/>
    <property type="match status" value="1"/>
</dbReference>
<dbReference type="GO" id="GO:0004482">
    <property type="term" value="F:mRNA 5'-cap (guanine-N7-)-methyltransferase activity"/>
    <property type="evidence" value="ECO:0007669"/>
    <property type="project" value="UniProtKB-EC"/>
</dbReference>
<dbReference type="OrthoDB" id="10248867at2759"/>
<dbReference type="Gene3D" id="3.40.50.150">
    <property type="entry name" value="Vaccinia Virus protein VP39"/>
    <property type="match status" value="1"/>
</dbReference>
<evidence type="ECO:0000313" key="9">
    <source>
        <dbReference type="EMBL" id="EST49000.1"/>
    </source>
</evidence>
<protein>
    <recommendedName>
        <fullName evidence="1">mRNA (guanine-N(7))-methyltransferase</fullName>
        <ecNumber evidence="1">2.1.1.56</ecNumber>
    </recommendedName>
</protein>
<proteinExistence type="predicted"/>
<evidence type="ECO:0000313" key="10">
    <source>
        <dbReference type="EMBL" id="KAH0575059.1"/>
    </source>
</evidence>
<sequence>MSIAQMYAKIANAGTGSEREASKILPIRDFNNWAKSALINLAIKQLKGSNFTVLDIACGKGGDLNKYKQGKISYYTGVDITLESLVEAMRRYNGNVVKNANSIYQADFLWADFFQKEVYKFIKPTIKFNIISCMFALHYAFQTREQAMTMFRNVSQLISANGIFIAVFPSKSTILARLENNGYVHGQKTPIPPLQNKLYTLQFTQPHPRLRDNEFGQGYDFQLAEAVEKTTEYLIDMRDLRDVLLENSLEIRHEFPSLEALFASNLIPGDSLRKFPRAMARSARVLHRINNFKSEIDEENFWENLEEEVVIGAKKDEKVPDIVDLKQIPEVYLEVINLYQAVMICKKGGSDGQIVRKNDRAEPRRIGDLVNLMDRDIDLEGLRESLQGRMWEPYVDE</sequence>
<dbReference type="InterPro" id="IPR029063">
    <property type="entry name" value="SAM-dependent_MTases_sf"/>
</dbReference>
<comment type="catalytic activity">
    <reaction evidence="7">
        <text>a 5'-end (5'-triphosphoguanosine)-ribonucleoside in mRNA + S-adenosyl-L-methionine = a 5'-end (N(7)-methyl 5'-triphosphoguanosine)-ribonucleoside in mRNA + S-adenosyl-L-homocysteine</text>
        <dbReference type="Rhea" id="RHEA:67008"/>
        <dbReference type="Rhea" id="RHEA-COMP:17166"/>
        <dbReference type="Rhea" id="RHEA-COMP:17167"/>
        <dbReference type="ChEBI" id="CHEBI:57856"/>
        <dbReference type="ChEBI" id="CHEBI:59789"/>
        <dbReference type="ChEBI" id="CHEBI:156461"/>
        <dbReference type="ChEBI" id="CHEBI:167617"/>
        <dbReference type="EC" id="2.1.1.56"/>
    </reaction>
</comment>
<accession>V6LWP1</accession>
<evidence type="ECO:0000256" key="2">
    <source>
        <dbReference type="ARBA" id="ARBA00022603"/>
    </source>
</evidence>
<evidence type="ECO:0000313" key="11">
    <source>
        <dbReference type="Proteomes" id="UP000018208"/>
    </source>
</evidence>
<keyword evidence="3 9" id="KW-0808">Transferase</keyword>
<dbReference type="EC" id="2.1.1.56" evidence="1"/>
<evidence type="ECO:0000256" key="4">
    <source>
        <dbReference type="ARBA" id="ARBA00022691"/>
    </source>
</evidence>
<dbReference type="InterPro" id="IPR039753">
    <property type="entry name" value="RG7MT1"/>
</dbReference>
<keyword evidence="2 9" id="KW-0489">Methyltransferase</keyword>
<gene>
    <name evidence="9" type="ORF">SS50377_10770</name>
    <name evidence="10" type="ORF">SS50377_22680</name>
</gene>
<feature type="domain" description="MRNA cap 0 methyltransferase" evidence="8">
    <location>
        <begin position="22"/>
        <end position="295"/>
    </location>
</feature>
<dbReference type="GO" id="GO:0003723">
    <property type="term" value="F:RNA binding"/>
    <property type="evidence" value="ECO:0007669"/>
    <property type="project" value="UniProtKB-KW"/>
</dbReference>
<evidence type="ECO:0000259" key="8">
    <source>
        <dbReference type="PROSITE" id="PS51562"/>
    </source>
</evidence>
<organism evidence="9">
    <name type="scientific">Spironucleus salmonicida</name>
    <dbReference type="NCBI Taxonomy" id="348837"/>
    <lineage>
        <taxon>Eukaryota</taxon>
        <taxon>Metamonada</taxon>
        <taxon>Diplomonadida</taxon>
        <taxon>Hexamitidae</taxon>
        <taxon>Hexamitinae</taxon>
        <taxon>Spironucleus</taxon>
    </lineage>
</organism>
<dbReference type="InterPro" id="IPR004971">
    <property type="entry name" value="mRNA_G-N7_MeTrfase_dom"/>
</dbReference>
<dbReference type="VEuPathDB" id="GiardiaDB:SS50377_22680"/>
<reference evidence="10" key="2">
    <citation type="submission" date="2020-12" db="EMBL/GenBank/DDBJ databases">
        <title>New Spironucleus salmonicida genome in near-complete chromosomes.</title>
        <authorList>
            <person name="Xu F."/>
            <person name="Kurt Z."/>
            <person name="Jimenez-Gonzalez A."/>
            <person name="Astvaldsson A."/>
            <person name="Andersson J.O."/>
            <person name="Svard S.G."/>
        </authorList>
    </citation>
    <scope>NUCLEOTIDE SEQUENCE</scope>
    <source>
        <strain evidence="10">ATCC 50377</strain>
    </source>
</reference>
<dbReference type="GO" id="GO:0005634">
    <property type="term" value="C:nucleus"/>
    <property type="evidence" value="ECO:0007669"/>
    <property type="project" value="TreeGrafter"/>
</dbReference>
<dbReference type="SUPFAM" id="SSF53335">
    <property type="entry name" value="S-adenosyl-L-methionine-dependent methyltransferases"/>
    <property type="match status" value="1"/>
</dbReference>
<dbReference type="PROSITE" id="PS51562">
    <property type="entry name" value="RNA_CAP0_MT"/>
    <property type="match status" value="1"/>
</dbReference>
<dbReference type="PANTHER" id="PTHR12189:SF2">
    <property type="entry name" value="MRNA CAP GUANINE-N7 METHYLTRANSFERASE"/>
    <property type="match status" value="1"/>
</dbReference>